<name>A0A830HLL9_9CHLO</name>
<dbReference type="InterPro" id="IPR040079">
    <property type="entry name" value="Glutathione_S-Trfase"/>
</dbReference>
<dbReference type="GO" id="GO:0004364">
    <property type="term" value="F:glutathione transferase activity"/>
    <property type="evidence" value="ECO:0007669"/>
    <property type="project" value="TreeGrafter"/>
</dbReference>
<dbReference type="InterPro" id="IPR050213">
    <property type="entry name" value="GST_superfamily"/>
</dbReference>
<evidence type="ECO:0000313" key="3">
    <source>
        <dbReference type="EMBL" id="GHP08296.1"/>
    </source>
</evidence>
<dbReference type="InterPro" id="IPR004045">
    <property type="entry name" value="Glutathione_S-Trfase_N"/>
</dbReference>
<proteinExistence type="predicted"/>
<dbReference type="PANTHER" id="PTHR11571">
    <property type="entry name" value="GLUTATHIONE S-TRANSFERASE"/>
    <property type="match status" value="1"/>
</dbReference>
<dbReference type="EMBL" id="BNJQ01000020">
    <property type="protein sequence ID" value="GHP08296.1"/>
    <property type="molecule type" value="Genomic_DNA"/>
</dbReference>
<comment type="caution">
    <text evidence="3">The sequence shown here is derived from an EMBL/GenBank/DDBJ whole genome shotgun (WGS) entry which is preliminary data.</text>
</comment>
<gene>
    <name evidence="3" type="ORF">PPROV_000703600</name>
</gene>
<dbReference type="GO" id="GO:0006749">
    <property type="term" value="P:glutathione metabolic process"/>
    <property type="evidence" value="ECO:0007669"/>
    <property type="project" value="TreeGrafter"/>
</dbReference>
<evidence type="ECO:0000259" key="2">
    <source>
        <dbReference type="PROSITE" id="PS50405"/>
    </source>
</evidence>
<dbReference type="InterPro" id="IPR036249">
    <property type="entry name" value="Thioredoxin-like_sf"/>
</dbReference>
<evidence type="ECO:0000259" key="1">
    <source>
        <dbReference type="PROSITE" id="PS50404"/>
    </source>
</evidence>
<dbReference type="InterPro" id="IPR004046">
    <property type="entry name" value="GST_C"/>
</dbReference>
<dbReference type="SUPFAM" id="SSF47616">
    <property type="entry name" value="GST C-terminal domain-like"/>
    <property type="match status" value="1"/>
</dbReference>
<dbReference type="InterPro" id="IPR036282">
    <property type="entry name" value="Glutathione-S-Trfase_C_sf"/>
</dbReference>
<dbReference type="SUPFAM" id="SSF52833">
    <property type="entry name" value="Thioredoxin-like"/>
    <property type="match status" value="1"/>
</dbReference>
<feature type="domain" description="GST C-terminal" evidence="2">
    <location>
        <begin position="128"/>
        <end position="274"/>
    </location>
</feature>
<dbReference type="PANTHER" id="PTHR11571:SF150">
    <property type="entry name" value="GLUTATHIONE S-TRANSFERASE"/>
    <property type="match status" value="1"/>
</dbReference>
<dbReference type="AlphaFoldDB" id="A0A830HLL9"/>
<dbReference type="InterPro" id="IPR010987">
    <property type="entry name" value="Glutathione-S-Trfase_C-like"/>
</dbReference>
<accession>A0A830HLL9</accession>
<evidence type="ECO:0008006" key="5">
    <source>
        <dbReference type="Google" id="ProtNLM"/>
    </source>
</evidence>
<dbReference type="PROSITE" id="PS50404">
    <property type="entry name" value="GST_NTER"/>
    <property type="match status" value="1"/>
</dbReference>
<dbReference type="Proteomes" id="UP000660262">
    <property type="component" value="Unassembled WGS sequence"/>
</dbReference>
<keyword evidence="4" id="KW-1185">Reference proteome</keyword>
<dbReference type="CDD" id="cd03039">
    <property type="entry name" value="GST_N_Sigma_like"/>
    <property type="match status" value="1"/>
</dbReference>
<dbReference type="Pfam" id="PF14497">
    <property type="entry name" value="GST_C_3"/>
    <property type="match status" value="1"/>
</dbReference>
<dbReference type="Gene3D" id="3.40.30.10">
    <property type="entry name" value="Glutaredoxin"/>
    <property type="match status" value="1"/>
</dbReference>
<dbReference type="OrthoDB" id="414243at2759"/>
<feature type="domain" description="GST N-terminal" evidence="1">
    <location>
        <begin position="48"/>
        <end position="126"/>
    </location>
</feature>
<dbReference type="PROSITE" id="PS50405">
    <property type="entry name" value="GST_CTER"/>
    <property type="match status" value="1"/>
</dbReference>
<protein>
    <recommendedName>
        <fullName evidence="5">Glutathione transferase</fullName>
    </recommendedName>
</protein>
<dbReference type="SFLD" id="SFLDS00019">
    <property type="entry name" value="Glutathione_Transferase_(cytos"/>
    <property type="match status" value="1"/>
</dbReference>
<evidence type="ECO:0000313" key="4">
    <source>
        <dbReference type="Proteomes" id="UP000660262"/>
    </source>
</evidence>
<organism evidence="3 4">
    <name type="scientific">Pycnococcus provasolii</name>
    <dbReference type="NCBI Taxonomy" id="41880"/>
    <lineage>
        <taxon>Eukaryota</taxon>
        <taxon>Viridiplantae</taxon>
        <taxon>Chlorophyta</taxon>
        <taxon>Pseudoscourfieldiophyceae</taxon>
        <taxon>Pseudoscourfieldiales</taxon>
        <taxon>Pycnococcaceae</taxon>
        <taxon>Pycnococcus</taxon>
    </lineage>
</organism>
<sequence length="274" mass="30148">MLKCAGSIQARPSVTTTFRRSLRLHKTSSHSRVVMGASSSSSSDHPGESLELVYFDIAGVAEKVRLAFSLGHVPFTNTKVAFDEWASIKPTTPFGQLPILKIGSDTTIAQSDAMLRYAGTLAQNKGIDLYPQDNLLQIEEALGMTNDIGRDLRPCIYLAMNPTKAGGYPESFKGTPEQAELVKNVRTAFMTDDFVKYMSKIEAKLESNGNKFIAGTDTPTIADCALVPQLKHFTKGVLDHVPTTCLDEYKNIKAYIDKFMNLPEVAAWYANNKK</sequence>
<dbReference type="Gene3D" id="1.20.1050.10">
    <property type="match status" value="1"/>
</dbReference>
<reference evidence="3" key="1">
    <citation type="submission" date="2020-10" db="EMBL/GenBank/DDBJ databases">
        <title>Unveiling of a novel bifunctional photoreceptor, Dualchrome1, isolated from a cosmopolitan green alga.</title>
        <authorList>
            <person name="Suzuki S."/>
            <person name="Kawachi M."/>
        </authorList>
    </citation>
    <scope>NUCLEOTIDE SEQUENCE</scope>
    <source>
        <strain evidence="3">NIES 2893</strain>
    </source>
</reference>